<evidence type="ECO:0000256" key="4">
    <source>
        <dbReference type="ARBA" id="ARBA00022692"/>
    </source>
</evidence>
<dbReference type="NCBIfam" id="TIGR03426">
    <property type="entry name" value="shape_MreD"/>
    <property type="match status" value="1"/>
</dbReference>
<keyword evidence="7 8" id="KW-0472">Membrane</keyword>
<keyword evidence="3" id="KW-1003">Cell membrane</keyword>
<comment type="subcellular location">
    <subcellularLocation>
        <location evidence="1">Cell membrane</location>
        <topology evidence="1">Multi-pass membrane protein</topology>
    </subcellularLocation>
</comment>
<evidence type="ECO:0000256" key="1">
    <source>
        <dbReference type="ARBA" id="ARBA00004651"/>
    </source>
</evidence>
<accession>A0A7Z0ERA5</accession>
<dbReference type="GO" id="GO:0008360">
    <property type="term" value="P:regulation of cell shape"/>
    <property type="evidence" value="ECO:0007669"/>
    <property type="project" value="UniProtKB-KW"/>
</dbReference>
<reference evidence="9 10" key="1">
    <citation type="submission" date="2020-07" db="EMBL/GenBank/DDBJ databases">
        <title>Sequencing the genomes of 1000 actinobacteria strains.</title>
        <authorList>
            <person name="Klenk H.-P."/>
        </authorList>
    </citation>
    <scope>NUCLEOTIDE SEQUENCE [LARGE SCALE GENOMIC DNA]</scope>
    <source>
        <strain evidence="9 10">DSM 44442</strain>
    </source>
</reference>
<organism evidence="9 10">
    <name type="scientific">Nocardiopsis aegyptia</name>
    <dbReference type="NCBI Taxonomy" id="220378"/>
    <lineage>
        <taxon>Bacteria</taxon>
        <taxon>Bacillati</taxon>
        <taxon>Actinomycetota</taxon>
        <taxon>Actinomycetes</taxon>
        <taxon>Streptosporangiales</taxon>
        <taxon>Nocardiopsidaceae</taxon>
        <taxon>Nocardiopsis</taxon>
    </lineage>
</organism>
<gene>
    <name evidence="9" type="ORF">HNR10_004728</name>
</gene>
<feature type="transmembrane region" description="Helical" evidence="8">
    <location>
        <begin position="34"/>
        <end position="60"/>
    </location>
</feature>
<dbReference type="InterPro" id="IPR007227">
    <property type="entry name" value="Cell_shape_determining_MreD"/>
</dbReference>
<dbReference type="EMBL" id="JACCFS010000001">
    <property type="protein sequence ID" value="NYJ36847.1"/>
    <property type="molecule type" value="Genomic_DNA"/>
</dbReference>
<dbReference type="AlphaFoldDB" id="A0A7Z0ERA5"/>
<evidence type="ECO:0000313" key="9">
    <source>
        <dbReference type="EMBL" id="NYJ36847.1"/>
    </source>
</evidence>
<evidence type="ECO:0000256" key="8">
    <source>
        <dbReference type="SAM" id="Phobius"/>
    </source>
</evidence>
<comment type="caution">
    <text evidence="9">The sequence shown here is derived from an EMBL/GenBank/DDBJ whole genome shotgun (WGS) entry which is preliminary data.</text>
</comment>
<keyword evidence="4 8" id="KW-0812">Transmembrane</keyword>
<sequence length="186" mass="18295">MRAVATVVLVAVAVLLQAVVVQRLPLPWGPGPDLVVAAVAAVALTARPATAAGYGFAAGLAMDLLPPAEHAVGRYALVLCLAAYTAALLRTNTGTQGAVGLRTGLPAVVGATASTALGVGLGYAAIGFVMGDPRVTLAAVAVNAGVGALLTALAAPVVTLPLVRLRDALADSDFATVQGPTSPVGW</sequence>
<evidence type="ECO:0000313" key="10">
    <source>
        <dbReference type="Proteomes" id="UP000572051"/>
    </source>
</evidence>
<dbReference type="RefSeq" id="WP_179827085.1">
    <property type="nucleotide sequence ID" value="NZ_JACCFS010000001.1"/>
</dbReference>
<evidence type="ECO:0000256" key="3">
    <source>
        <dbReference type="ARBA" id="ARBA00022475"/>
    </source>
</evidence>
<keyword evidence="5" id="KW-0133">Cell shape</keyword>
<feature type="transmembrane region" description="Helical" evidence="8">
    <location>
        <begin position="72"/>
        <end position="89"/>
    </location>
</feature>
<evidence type="ECO:0000256" key="5">
    <source>
        <dbReference type="ARBA" id="ARBA00022960"/>
    </source>
</evidence>
<evidence type="ECO:0000256" key="6">
    <source>
        <dbReference type="ARBA" id="ARBA00022989"/>
    </source>
</evidence>
<proteinExistence type="inferred from homology"/>
<evidence type="ECO:0000256" key="7">
    <source>
        <dbReference type="ARBA" id="ARBA00023136"/>
    </source>
</evidence>
<feature type="transmembrane region" description="Helical" evidence="8">
    <location>
        <begin position="109"/>
        <end position="130"/>
    </location>
</feature>
<keyword evidence="10" id="KW-1185">Reference proteome</keyword>
<dbReference type="GO" id="GO:0005886">
    <property type="term" value="C:plasma membrane"/>
    <property type="evidence" value="ECO:0007669"/>
    <property type="project" value="UniProtKB-SubCell"/>
</dbReference>
<name>A0A7Z0ERA5_9ACTN</name>
<protein>
    <submittedName>
        <fullName evidence="9">Rod shape-determining protein MreD</fullName>
    </submittedName>
</protein>
<dbReference type="Proteomes" id="UP000572051">
    <property type="component" value="Unassembled WGS sequence"/>
</dbReference>
<evidence type="ECO:0000256" key="2">
    <source>
        <dbReference type="ARBA" id="ARBA00007776"/>
    </source>
</evidence>
<keyword evidence="6 8" id="KW-1133">Transmembrane helix</keyword>
<feature type="transmembrane region" description="Helical" evidence="8">
    <location>
        <begin position="137"/>
        <end position="158"/>
    </location>
</feature>
<comment type="similarity">
    <text evidence="2">Belongs to the MreD family.</text>
</comment>